<reference evidence="2 3" key="1">
    <citation type="submission" date="2024-06" db="EMBL/GenBank/DDBJ databases">
        <authorList>
            <person name="Tuo L."/>
        </authorList>
    </citation>
    <scope>NUCLEOTIDE SEQUENCE [LARGE SCALE GENOMIC DNA]</scope>
    <source>
        <strain evidence="2 3">ZMM04-5</strain>
    </source>
</reference>
<proteinExistence type="predicted"/>
<dbReference type="InterPro" id="IPR003673">
    <property type="entry name" value="CoA-Trfase_fam_III"/>
</dbReference>
<dbReference type="PANTHER" id="PTHR48207">
    <property type="entry name" value="SUCCINATE--HYDROXYMETHYLGLUTARATE COA-TRANSFERASE"/>
    <property type="match status" value="1"/>
</dbReference>
<evidence type="ECO:0000256" key="1">
    <source>
        <dbReference type="ARBA" id="ARBA00022679"/>
    </source>
</evidence>
<comment type="caution">
    <text evidence="2">The sequence shown here is derived from an EMBL/GenBank/DDBJ whole genome shotgun (WGS) entry which is preliminary data.</text>
</comment>
<dbReference type="InterPro" id="IPR044855">
    <property type="entry name" value="CoA-Trfase_III_dom3_sf"/>
</dbReference>
<keyword evidence="1 2" id="KW-0808">Transferase</keyword>
<organism evidence="2 3">
    <name type="scientific">Mesorhizobium marinum</name>
    <dbReference type="NCBI Taxonomy" id="3228790"/>
    <lineage>
        <taxon>Bacteria</taxon>
        <taxon>Pseudomonadati</taxon>
        <taxon>Pseudomonadota</taxon>
        <taxon>Alphaproteobacteria</taxon>
        <taxon>Hyphomicrobiales</taxon>
        <taxon>Phyllobacteriaceae</taxon>
        <taxon>Mesorhizobium</taxon>
    </lineage>
</organism>
<accession>A0ABV3QU73</accession>
<dbReference type="Proteomes" id="UP001556196">
    <property type="component" value="Unassembled WGS sequence"/>
</dbReference>
<dbReference type="InterPro" id="IPR050483">
    <property type="entry name" value="CoA-transferase_III_domain"/>
</dbReference>
<dbReference type="RefSeq" id="WP_367721437.1">
    <property type="nucleotide sequence ID" value="NZ_JBFOCH010000044.1"/>
</dbReference>
<name>A0ABV3QU73_9HYPH</name>
<dbReference type="Gene3D" id="3.30.1540.10">
    <property type="entry name" value="formyl-coa transferase, domain 3"/>
    <property type="match status" value="1"/>
</dbReference>
<dbReference type="GO" id="GO:0016740">
    <property type="term" value="F:transferase activity"/>
    <property type="evidence" value="ECO:0007669"/>
    <property type="project" value="UniProtKB-KW"/>
</dbReference>
<dbReference type="EMBL" id="JBFOCI010000001">
    <property type="protein sequence ID" value="MEW9804380.1"/>
    <property type="molecule type" value="Genomic_DNA"/>
</dbReference>
<sequence length="387" mass="41311">MNRPLDGLLVVSLEQAIAAPYCTRLLADNGARVIKVERPDGGDFARAYDRRARGLASHFVWTNRSKESLALDLKEPAAIEALDRIIAEADVFVQNLAPGAAARLGLDHQTLRTRHPRLITCSISGYGSGGPAERRKAYDLLIQAEAGFLSVTGTRDEMAKAGISIADIAAGVTAYQSILAALINRGRTGAGDNIEVSMLEAMAEWMGFPMYFAMDGAPPPPRNGAGHATIYPYGPYDTADGGVLFGLQNDREWAAFAEGVLLRPDMAADKRFQGNAGRADHREAIEPVIVATFAAMTSAQAVERLERAGIGTARISDMAALWAHPQLAARGRWAEIGSPAGPLPALKPVSGDGWQPRLDPVPALGQHTEAILAEFALDPTRITKGKT</sequence>
<dbReference type="Pfam" id="PF02515">
    <property type="entry name" value="CoA_transf_3"/>
    <property type="match status" value="1"/>
</dbReference>
<dbReference type="InterPro" id="IPR023606">
    <property type="entry name" value="CoA-Trfase_III_dom_1_sf"/>
</dbReference>
<evidence type="ECO:0000313" key="2">
    <source>
        <dbReference type="EMBL" id="MEW9804380.1"/>
    </source>
</evidence>
<protein>
    <submittedName>
        <fullName evidence="2">CaiB/BaiF CoA transferase family protein</fullName>
    </submittedName>
</protein>
<dbReference type="Gene3D" id="3.40.50.10540">
    <property type="entry name" value="Crotonobetainyl-coa:carnitine coa-transferase, domain 1"/>
    <property type="match status" value="1"/>
</dbReference>
<dbReference type="SUPFAM" id="SSF89796">
    <property type="entry name" value="CoA-transferase family III (CaiB/BaiF)"/>
    <property type="match status" value="1"/>
</dbReference>
<dbReference type="PANTHER" id="PTHR48207:SF3">
    <property type="entry name" value="SUCCINATE--HYDROXYMETHYLGLUTARATE COA-TRANSFERASE"/>
    <property type="match status" value="1"/>
</dbReference>
<evidence type="ECO:0000313" key="3">
    <source>
        <dbReference type="Proteomes" id="UP001556196"/>
    </source>
</evidence>
<gene>
    <name evidence="2" type="ORF">ABUE31_00085</name>
</gene>
<keyword evidence="3" id="KW-1185">Reference proteome</keyword>